<dbReference type="Proteomes" id="UP001444661">
    <property type="component" value="Unassembled WGS sequence"/>
</dbReference>
<proteinExistence type="predicted"/>
<reference evidence="1 2" key="1">
    <citation type="submission" date="2023-01" db="EMBL/GenBank/DDBJ databases">
        <title>Analysis of 21 Apiospora genomes using comparative genomics revels a genus with tremendous synthesis potential of carbohydrate active enzymes and secondary metabolites.</title>
        <authorList>
            <person name="Sorensen T."/>
        </authorList>
    </citation>
    <scope>NUCLEOTIDE SEQUENCE [LARGE SCALE GENOMIC DNA]</scope>
    <source>
        <strain evidence="1 2">CBS 33761</strain>
    </source>
</reference>
<evidence type="ECO:0000313" key="2">
    <source>
        <dbReference type="Proteomes" id="UP001444661"/>
    </source>
</evidence>
<protein>
    <submittedName>
        <fullName evidence="1">Uncharacterized protein</fullName>
    </submittedName>
</protein>
<comment type="caution">
    <text evidence="1">The sequence shown here is derived from an EMBL/GenBank/DDBJ whole genome shotgun (WGS) entry which is preliminary data.</text>
</comment>
<accession>A0ABR1S1U2</accession>
<dbReference type="EMBL" id="JAQQWK010000011">
    <property type="protein sequence ID" value="KAK8023963.1"/>
    <property type="molecule type" value="Genomic_DNA"/>
</dbReference>
<evidence type="ECO:0000313" key="1">
    <source>
        <dbReference type="EMBL" id="KAK8023963.1"/>
    </source>
</evidence>
<gene>
    <name evidence="1" type="ORF">PG993_012029</name>
</gene>
<name>A0ABR1S1U2_9PEZI</name>
<organism evidence="1 2">
    <name type="scientific">Apiospora rasikravindrae</name>
    <dbReference type="NCBI Taxonomy" id="990691"/>
    <lineage>
        <taxon>Eukaryota</taxon>
        <taxon>Fungi</taxon>
        <taxon>Dikarya</taxon>
        <taxon>Ascomycota</taxon>
        <taxon>Pezizomycotina</taxon>
        <taxon>Sordariomycetes</taxon>
        <taxon>Xylariomycetidae</taxon>
        <taxon>Amphisphaeriales</taxon>
        <taxon>Apiosporaceae</taxon>
        <taxon>Apiospora</taxon>
    </lineage>
</organism>
<sequence>MAAATALGNLGILSTSASVSPAALWGAVANIAQSYPLAFSAAKNYGLSGPYPRGALRSKAVGTMSSYWKERASS</sequence>
<keyword evidence="2" id="KW-1185">Reference proteome</keyword>